<dbReference type="Pfam" id="PF00582">
    <property type="entry name" value="Usp"/>
    <property type="match status" value="2"/>
</dbReference>
<reference evidence="5 6" key="1">
    <citation type="submission" date="2018-08" db="EMBL/GenBank/DDBJ databases">
        <title>Sequencing the genomes of 1000 actinobacteria strains.</title>
        <authorList>
            <person name="Klenk H.-P."/>
        </authorList>
    </citation>
    <scope>NUCLEOTIDE SEQUENCE [LARGE SCALE GENOMIC DNA]</scope>
    <source>
        <strain evidence="5 6">DSM 22891</strain>
    </source>
</reference>
<evidence type="ECO:0000256" key="2">
    <source>
        <dbReference type="ARBA" id="ARBA00022741"/>
    </source>
</evidence>
<dbReference type="InterPro" id="IPR014729">
    <property type="entry name" value="Rossmann-like_a/b/a_fold"/>
</dbReference>
<comment type="similarity">
    <text evidence="1">Belongs to the universal stress protein A family.</text>
</comment>
<feature type="domain" description="UspA" evidence="4">
    <location>
        <begin position="6"/>
        <end position="143"/>
    </location>
</feature>
<dbReference type="Proteomes" id="UP000256485">
    <property type="component" value="Unassembled WGS sequence"/>
</dbReference>
<dbReference type="OrthoDB" id="5179911at2"/>
<evidence type="ECO:0000256" key="1">
    <source>
        <dbReference type="ARBA" id="ARBA00008791"/>
    </source>
</evidence>
<evidence type="ECO:0000256" key="3">
    <source>
        <dbReference type="ARBA" id="ARBA00022840"/>
    </source>
</evidence>
<protein>
    <submittedName>
        <fullName evidence="5">Nucleotide-binding universal stress UspA family protein</fullName>
    </submittedName>
</protein>
<dbReference type="GO" id="GO:0005524">
    <property type="term" value="F:ATP binding"/>
    <property type="evidence" value="ECO:0007669"/>
    <property type="project" value="UniProtKB-KW"/>
</dbReference>
<dbReference type="InterPro" id="IPR006015">
    <property type="entry name" value="Universal_stress_UspA"/>
</dbReference>
<evidence type="ECO:0000259" key="4">
    <source>
        <dbReference type="Pfam" id="PF00582"/>
    </source>
</evidence>
<dbReference type="PANTHER" id="PTHR46268:SF27">
    <property type="entry name" value="UNIVERSAL STRESS PROTEIN RV2623"/>
    <property type="match status" value="1"/>
</dbReference>
<evidence type="ECO:0000313" key="6">
    <source>
        <dbReference type="Proteomes" id="UP000256485"/>
    </source>
</evidence>
<feature type="domain" description="UspA" evidence="4">
    <location>
        <begin position="153"/>
        <end position="284"/>
    </location>
</feature>
<organism evidence="5 6">
    <name type="scientific">Thermasporomyces composti</name>
    <dbReference type="NCBI Taxonomy" id="696763"/>
    <lineage>
        <taxon>Bacteria</taxon>
        <taxon>Bacillati</taxon>
        <taxon>Actinomycetota</taxon>
        <taxon>Actinomycetes</taxon>
        <taxon>Propionibacteriales</taxon>
        <taxon>Nocardioidaceae</taxon>
        <taxon>Thermasporomyces</taxon>
    </lineage>
</organism>
<keyword evidence="3" id="KW-0067">ATP-binding</keyword>
<accession>A0A3D9UZZ9</accession>
<dbReference type="EMBL" id="QTUC01000001">
    <property type="protein sequence ID" value="REF34847.1"/>
    <property type="molecule type" value="Genomic_DNA"/>
</dbReference>
<keyword evidence="2" id="KW-0547">Nucleotide-binding</keyword>
<gene>
    <name evidence="5" type="ORF">DFJ64_0213</name>
</gene>
<keyword evidence="6" id="KW-1185">Reference proteome</keyword>
<proteinExistence type="inferred from homology"/>
<evidence type="ECO:0000313" key="5">
    <source>
        <dbReference type="EMBL" id="REF34847.1"/>
    </source>
</evidence>
<comment type="caution">
    <text evidence="5">The sequence shown here is derived from an EMBL/GenBank/DDBJ whole genome shotgun (WGS) entry which is preliminary data.</text>
</comment>
<dbReference type="InterPro" id="IPR006016">
    <property type="entry name" value="UspA"/>
</dbReference>
<dbReference type="PANTHER" id="PTHR46268">
    <property type="entry name" value="STRESS RESPONSE PROTEIN NHAX"/>
    <property type="match status" value="1"/>
</dbReference>
<dbReference type="RefSeq" id="WP_115848737.1">
    <property type="nucleotide sequence ID" value="NZ_QTUC01000001.1"/>
</dbReference>
<name>A0A3D9UZZ9_THECX</name>
<dbReference type="SUPFAM" id="SSF52402">
    <property type="entry name" value="Adenine nucleotide alpha hydrolases-like"/>
    <property type="match status" value="2"/>
</dbReference>
<dbReference type="Gene3D" id="3.40.50.620">
    <property type="entry name" value="HUPs"/>
    <property type="match status" value="2"/>
</dbReference>
<dbReference type="PRINTS" id="PR01438">
    <property type="entry name" value="UNVRSLSTRESS"/>
</dbReference>
<sequence length="300" mass="31005">MSTAVRPVVVGTDGSSGALAAVTWAALEADLHEVPLRIVHAFTWQLPTIPPLTWEVAAEGAPRALAELVTSEAEKAARAAAPAVPISTAIVTDQPLSLLVNESSRASLVVVGVSGFGPVADMLAGSMTVGLVARSHAPVAVVRGTAAPERTSRPVVVGVDGSSLSTDVVEVGAREAAVRGCRLLVTHVRRPGPGARVRARLRGTPSGHKAIRQAVAGCRRRHPEVAIEERVLTGHPAGVLLDLSQQASLVVVGTRGRGGFTGMVVGSVSQALLHHAGCPVIVVPRGLERRHLIETVNDES</sequence>
<dbReference type="AlphaFoldDB" id="A0A3D9UZZ9"/>